<feature type="compositionally biased region" description="Basic and acidic residues" evidence="6">
    <location>
        <begin position="302"/>
        <end position="313"/>
    </location>
</feature>
<comment type="similarity">
    <text evidence="2">Belongs to the JIP scaffold family.</text>
</comment>
<feature type="region of interest" description="Disordered" evidence="6">
    <location>
        <begin position="51"/>
        <end position="168"/>
    </location>
</feature>
<dbReference type="EMBL" id="CALNXK010000070">
    <property type="protein sequence ID" value="CAH3143302.1"/>
    <property type="molecule type" value="Genomic_DNA"/>
</dbReference>
<dbReference type="CDD" id="cd01212">
    <property type="entry name" value="PTB_JIP"/>
    <property type="match status" value="1"/>
</dbReference>
<keyword evidence="4" id="KW-0963">Cytoplasm</keyword>
<dbReference type="InterPro" id="IPR006020">
    <property type="entry name" value="PTB/PI_dom"/>
</dbReference>
<feature type="region of interest" description="Disordered" evidence="6">
    <location>
        <begin position="302"/>
        <end position="327"/>
    </location>
</feature>
<dbReference type="PANTHER" id="PTHR47437:SF4">
    <property type="entry name" value="JNK-INTERACTING PROTEIN 1-LIKE PROTEIN"/>
    <property type="match status" value="1"/>
</dbReference>
<dbReference type="Proteomes" id="UP001159405">
    <property type="component" value="Unassembled WGS sequence"/>
</dbReference>
<dbReference type="InterPro" id="IPR001452">
    <property type="entry name" value="SH3_domain"/>
</dbReference>
<dbReference type="PROSITE" id="PS50002">
    <property type="entry name" value="SH3"/>
    <property type="match status" value="1"/>
</dbReference>
<name>A0ABN8PGC6_9CNID</name>
<feature type="compositionally biased region" description="Basic and acidic residues" evidence="6">
    <location>
        <begin position="52"/>
        <end position="74"/>
    </location>
</feature>
<feature type="domain" description="PID" evidence="7">
    <location>
        <begin position="246"/>
        <end position="400"/>
    </location>
</feature>
<evidence type="ECO:0000313" key="10">
    <source>
        <dbReference type="Proteomes" id="UP001159405"/>
    </source>
</evidence>
<evidence type="ECO:0008006" key="11">
    <source>
        <dbReference type="Google" id="ProtNLM"/>
    </source>
</evidence>
<dbReference type="Pfam" id="PF00640">
    <property type="entry name" value="PID"/>
    <property type="match status" value="1"/>
</dbReference>
<evidence type="ECO:0000259" key="7">
    <source>
        <dbReference type="PROSITE" id="PS01179"/>
    </source>
</evidence>
<dbReference type="InterPro" id="IPR047178">
    <property type="entry name" value="JIP1_scaffold"/>
</dbReference>
<feature type="compositionally biased region" description="Polar residues" evidence="6">
    <location>
        <begin position="75"/>
        <end position="84"/>
    </location>
</feature>
<evidence type="ECO:0000256" key="2">
    <source>
        <dbReference type="ARBA" id="ARBA00009866"/>
    </source>
</evidence>
<feature type="domain" description="SH3" evidence="8">
    <location>
        <begin position="170"/>
        <end position="231"/>
    </location>
</feature>
<accession>A0ABN8PGC6</accession>
<dbReference type="Gene3D" id="2.30.30.40">
    <property type="entry name" value="SH3 Domains"/>
    <property type="match status" value="1"/>
</dbReference>
<dbReference type="SUPFAM" id="SSF50729">
    <property type="entry name" value="PH domain-like"/>
    <property type="match status" value="1"/>
</dbReference>
<reference evidence="9 10" key="1">
    <citation type="submission" date="2022-05" db="EMBL/GenBank/DDBJ databases">
        <authorList>
            <consortium name="Genoscope - CEA"/>
            <person name="William W."/>
        </authorList>
    </citation>
    <scope>NUCLEOTIDE SEQUENCE [LARGE SCALE GENOMIC DNA]</scope>
</reference>
<protein>
    <recommendedName>
        <fullName evidence="11">C-Jun-amino-terminal kinase-interacting protein 1</fullName>
    </recommendedName>
</protein>
<evidence type="ECO:0000256" key="1">
    <source>
        <dbReference type="ARBA" id="ARBA00004496"/>
    </source>
</evidence>
<evidence type="ECO:0000256" key="4">
    <source>
        <dbReference type="ARBA" id="ARBA00022490"/>
    </source>
</evidence>
<evidence type="ECO:0000256" key="6">
    <source>
        <dbReference type="SAM" id="MobiDB-lite"/>
    </source>
</evidence>
<comment type="subcellular location">
    <subcellularLocation>
        <location evidence="1">Cytoplasm</location>
    </subcellularLocation>
</comment>
<dbReference type="Gene3D" id="2.30.29.30">
    <property type="entry name" value="Pleckstrin-homology domain (PH domain)/Phosphotyrosine-binding domain (PTB)"/>
    <property type="match status" value="1"/>
</dbReference>
<dbReference type="InterPro" id="IPR036028">
    <property type="entry name" value="SH3-like_dom_sf"/>
</dbReference>
<dbReference type="PROSITE" id="PS01179">
    <property type="entry name" value="PID"/>
    <property type="match status" value="1"/>
</dbReference>
<dbReference type="CDD" id="cd11801">
    <property type="entry name" value="SH3_JIP1_like"/>
    <property type="match status" value="1"/>
</dbReference>
<evidence type="ECO:0000259" key="8">
    <source>
        <dbReference type="PROSITE" id="PS50002"/>
    </source>
</evidence>
<feature type="compositionally biased region" description="Low complexity" evidence="6">
    <location>
        <begin position="101"/>
        <end position="117"/>
    </location>
</feature>
<sequence length="411" mass="45471">MLNSAASALVNIDPAGTTRDETIGRNLASEYSNIHGKSESVREQLQSLNMVNREDMNDRVKMGSQSKTKEDGSAKRSQPVGNVTQRKETSPGTEKNKRILPMTPGTTSTASSTAMTPKSLYSTPSQLAPSTVSSSEKTISKRSSTSSLSSASNTSSVSSEGPEDELRLTDTKQTHIVVYKFVARHDDEINLEIGDAVHVDKKCEDLWFEGINLRTGKAGIFPSRYVSDILQQTSIQDNSNGAQVNQFSVRFLGSVEVNGFKGNEIICDAMRQIVKQHQLTSTARPPACILDVTERGIRITEHPVAGQRRDSASSKKSRKGKLGKIFEKESKEPPKSHYFALKNVTFCGCHPHNARFFAFITKHPEDHRFACHVFMSEFSTEPVASAIGRAFKKFYADFLDYQAPVEDFYIE</sequence>
<comment type="caution">
    <text evidence="9">The sequence shown here is derived from an EMBL/GenBank/DDBJ whole genome shotgun (WGS) entry which is preliminary data.</text>
</comment>
<gene>
    <name evidence="9" type="ORF">PLOB_00043318</name>
</gene>
<feature type="compositionally biased region" description="Polar residues" evidence="6">
    <location>
        <begin position="119"/>
        <end position="132"/>
    </location>
</feature>
<evidence type="ECO:0000256" key="5">
    <source>
        <dbReference type="PROSITE-ProRule" id="PRU00192"/>
    </source>
</evidence>
<proteinExistence type="inferred from homology"/>
<keyword evidence="3 5" id="KW-0728">SH3 domain</keyword>
<dbReference type="SMART" id="SM00326">
    <property type="entry name" value="SH3"/>
    <property type="match status" value="1"/>
</dbReference>
<dbReference type="Pfam" id="PF14604">
    <property type="entry name" value="SH3_9"/>
    <property type="match status" value="1"/>
</dbReference>
<dbReference type="PANTHER" id="PTHR47437">
    <property type="entry name" value="JNK-INTERACTING PROTEIN 1-LIKE PROTEIN"/>
    <property type="match status" value="1"/>
</dbReference>
<feature type="compositionally biased region" description="Basic and acidic residues" evidence="6">
    <location>
        <begin position="85"/>
        <end position="97"/>
    </location>
</feature>
<evidence type="ECO:0000313" key="9">
    <source>
        <dbReference type="EMBL" id="CAH3143302.1"/>
    </source>
</evidence>
<dbReference type="InterPro" id="IPR011993">
    <property type="entry name" value="PH-like_dom_sf"/>
</dbReference>
<evidence type="ECO:0000256" key="3">
    <source>
        <dbReference type="ARBA" id="ARBA00022443"/>
    </source>
</evidence>
<dbReference type="SUPFAM" id="SSF50044">
    <property type="entry name" value="SH3-domain"/>
    <property type="match status" value="1"/>
</dbReference>
<organism evidence="9 10">
    <name type="scientific">Porites lobata</name>
    <dbReference type="NCBI Taxonomy" id="104759"/>
    <lineage>
        <taxon>Eukaryota</taxon>
        <taxon>Metazoa</taxon>
        <taxon>Cnidaria</taxon>
        <taxon>Anthozoa</taxon>
        <taxon>Hexacorallia</taxon>
        <taxon>Scleractinia</taxon>
        <taxon>Fungiina</taxon>
        <taxon>Poritidae</taxon>
        <taxon>Porites</taxon>
    </lineage>
</organism>
<dbReference type="SMART" id="SM00462">
    <property type="entry name" value="PTB"/>
    <property type="match status" value="1"/>
</dbReference>
<keyword evidence="10" id="KW-1185">Reference proteome</keyword>
<feature type="compositionally biased region" description="Low complexity" evidence="6">
    <location>
        <begin position="133"/>
        <end position="159"/>
    </location>
</feature>